<keyword evidence="1" id="KW-0802">TPR repeat</keyword>
<proteinExistence type="predicted"/>
<dbReference type="RefSeq" id="WP_252915128.1">
    <property type="nucleotide sequence ID" value="NZ_JAAAML010000001.1"/>
</dbReference>
<gene>
    <name evidence="3" type="ORF">GTW23_06465</name>
</gene>
<dbReference type="Gene3D" id="1.25.40.10">
    <property type="entry name" value="Tetratricopeptide repeat domain"/>
    <property type="match status" value="1"/>
</dbReference>
<dbReference type="SUPFAM" id="SSF48452">
    <property type="entry name" value="TPR-like"/>
    <property type="match status" value="1"/>
</dbReference>
<comment type="caution">
    <text evidence="3">The sequence shown here is derived from an EMBL/GenBank/DDBJ whole genome shotgun (WGS) entry which is preliminary data.</text>
</comment>
<protein>
    <submittedName>
        <fullName evidence="3">Tetratricopeptide repeat protein</fullName>
    </submittedName>
</protein>
<reference evidence="3 4" key="1">
    <citation type="submission" date="2020-01" db="EMBL/GenBank/DDBJ databases">
        <title>Genomes of bacteria type strains.</title>
        <authorList>
            <person name="Chen J."/>
            <person name="Zhu S."/>
            <person name="Yang J."/>
        </authorList>
    </citation>
    <scope>NUCLEOTIDE SEQUENCE [LARGE SCALE GENOMIC DNA]</scope>
    <source>
        <strain evidence="3 4">DSM 16655</strain>
    </source>
</reference>
<keyword evidence="4" id="KW-1185">Reference proteome</keyword>
<evidence type="ECO:0000313" key="4">
    <source>
        <dbReference type="Proteomes" id="UP001320715"/>
    </source>
</evidence>
<feature type="repeat" description="TPR" evidence="1">
    <location>
        <begin position="91"/>
        <end position="124"/>
    </location>
</feature>
<dbReference type="InterPro" id="IPR011990">
    <property type="entry name" value="TPR-like_helical_dom_sf"/>
</dbReference>
<keyword evidence="2" id="KW-0732">Signal</keyword>
<feature type="chain" id="PRO_5046507488" evidence="2">
    <location>
        <begin position="19"/>
        <end position="177"/>
    </location>
</feature>
<dbReference type="EMBL" id="JAAAML010000001">
    <property type="protein sequence ID" value="MCO6407817.1"/>
    <property type="molecule type" value="Genomic_DNA"/>
</dbReference>
<dbReference type="Proteomes" id="UP001320715">
    <property type="component" value="Unassembled WGS sequence"/>
</dbReference>
<dbReference type="InterPro" id="IPR019734">
    <property type="entry name" value="TPR_rpt"/>
</dbReference>
<dbReference type="PROSITE" id="PS50005">
    <property type="entry name" value="TPR"/>
    <property type="match status" value="1"/>
</dbReference>
<evidence type="ECO:0000256" key="1">
    <source>
        <dbReference type="PROSITE-ProRule" id="PRU00339"/>
    </source>
</evidence>
<feature type="signal peptide" evidence="2">
    <location>
        <begin position="1"/>
        <end position="18"/>
    </location>
</feature>
<name>A0ABT1CNP2_9HYPH</name>
<organism evidence="3 4">
    <name type="scientific">Hoeflea alexandrii</name>
    <dbReference type="NCBI Taxonomy" id="288436"/>
    <lineage>
        <taxon>Bacteria</taxon>
        <taxon>Pseudomonadati</taxon>
        <taxon>Pseudomonadota</taxon>
        <taxon>Alphaproteobacteria</taxon>
        <taxon>Hyphomicrobiales</taxon>
        <taxon>Rhizobiaceae</taxon>
        <taxon>Hoeflea</taxon>
    </lineage>
</organism>
<sequence>MRRLLFAAALMMPTAVFAAGTTDTSPPKPTETTKVCKDGKIWDKKTKSCVNAKESRLDDDTRYSAVRELAYAGKYDDALTVLAAMSDQNESRVLTYYGFTHRKAGRVELGMQYYQAALKSNPDNLLARSYMGQGLVAAGDVKGASVQLAEIEARGGKWDWPGLALRQAIQSGKTYSY</sequence>
<evidence type="ECO:0000256" key="2">
    <source>
        <dbReference type="SAM" id="SignalP"/>
    </source>
</evidence>
<accession>A0ABT1CNP2</accession>
<evidence type="ECO:0000313" key="3">
    <source>
        <dbReference type="EMBL" id="MCO6407817.1"/>
    </source>
</evidence>